<evidence type="ECO:0000256" key="13">
    <source>
        <dbReference type="SAM" id="Phobius"/>
    </source>
</evidence>
<keyword evidence="16" id="KW-1185">Reference proteome</keyword>
<dbReference type="EMBL" id="OU503052">
    <property type="protein sequence ID" value="CAI9779598.1"/>
    <property type="molecule type" value="Genomic_DNA"/>
</dbReference>
<evidence type="ECO:0000259" key="14">
    <source>
        <dbReference type="PROSITE" id="PS50089"/>
    </source>
</evidence>
<evidence type="ECO:0000313" key="16">
    <source>
        <dbReference type="Proteomes" id="UP000834106"/>
    </source>
</evidence>
<feature type="transmembrane region" description="Helical" evidence="13">
    <location>
        <begin position="57"/>
        <end position="78"/>
    </location>
</feature>
<dbReference type="Gene3D" id="3.30.40.10">
    <property type="entry name" value="Zinc/RING finger domain, C3HC4 (zinc finger)"/>
    <property type="match status" value="1"/>
</dbReference>
<dbReference type="GO" id="GO:0061630">
    <property type="term" value="F:ubiquitin protein ligase activity"/>
    <property type="evidence" value="ECO:0007669"/>
    <property type="project" value="UniProtKB-EC"/>
</dbReference>
<dbReference type="SUPFAM" id="SSF57850">
    <property type="entry name" value="RING/U-box"/>
    <property type="match status" value="1"/>
</dbReference>
<feature type="transmembrane region" description="Helical" evidence="13">
    <location>
        <begin position="177"/>
        <end position="206"/>
    </location>
</feature>
<evidence type="ECO:0000313" key="15">
    <source>
        <dbReference type="EMBL" id="CAI9779598.1"/>
    </source>
</evidence>
<comment type="catalytic activity">
    <reaction evidence="1">
        <text>S-ubiquitinyl-[E2 ubiquitin-conjugating enzyme]-L-cysteine + [acceptor protein]-L-lysine = [E2 ubiquitin-conjugating enzyme]-L-cysteine + N(6)-ubiquitinyl-[acceptor protein]-L-lysine.</text>
        <dbReference type="EC" id="2.3.2.27"/>
    </reaction>
</comment>
<protein>
    <recommendedName>
        <fullName evidence="3">RING-type E3 ubiquitin transferase</fullName>
        <ecNumber evidence="3">2.3.2.27</ecNumber>
    </recommendedName>
</protein>
<evidence type="ECO:0000256" key="11">
    <source>
        <dbReference type="ARBA" id="ARBA00023136"/>
    </source>
</evidence>
<keyword evidence="9" id="KW-0862">Zinc</keyword>
<sequence length="415" mass="47435">MDREERRTLSAYGDMGPISNSIDTFDNNHHQHRIFIDDEPENDAPLSTTDCGYTRPFVFLDIIWNLAFVLLSFSVLLTTIQERPSTPLRIWIFGYALQSLLHVGIVWAEYQRRSLDDVGVREFNFRGVFSFSSLCHNSIIKKLESINTVISSIWWVFGFYWTVTGGQALLQDSPRLYWLSVVFLAFDVFFMIFCIAMACIVFFALFCCFPILSTVAYAMTIGEGASENDIRALPKYRYRLPNASGNDKKQEEVSIISESDDSSPAAELALNLEDSECCICLYKYIDGVELCTLPCNHHFHHECISKWLQISATCPLCKLNILKEHVFETIEMLITQVMISHISILTATLQSRKPVFGKFYEPSFTLRHSLYMSRYTYNFGVNLSILSRCRRPSGIYSNSESKSTFVLNGSSTKSK</sequence>
<name>A0AAD2A1G0_9LAMI</name>
<dbReference type="GO" id="GO:0016567">
    <property type="term" value="P:protein ubiquitination"/>
    <property type="evidence" value="ECO:0007669"/>
    <property type="project" value="TreeGrafter"/>
</dbReference>
<evidence type="ECO:0000256" key="6">
    <source>
        <dbReference type="ARBA" id="ARBA00022723"/>
    </source>
</evidence>
<evidence type="ECO:0000256" key="1">
    <source>
        <dbReference type="ARBA" id="ARBA00000900"/>
    </source>
</evidence>
<proteinExistence type="predicted"/>
<evidence type="ECO:0000256" key="4">
    <source>
        <dbReference type="ARBA" id="ARBA00022679"/>
    </source>
</evidence>
<dbReference type="Proteomes" id="UP000834106">
    <property type="component" value="Chromosome 17"/>
</dbReference>
<evidence type="ECO:0000256" key="8">
    <source>
        <dbReference type="ARBA" id="ARBA00022786"/>
    </source>
</evidence>
<feature type="domain" description="RING-type" evidence="14">
    <location>
        <begin position="277"/>
        <end position="318"/>
    </location>
</feature>
<dbReference type="GO" id="GO:0008270">
    <property type="term" value="F:zinc ion binding"/>
    <property type="evidence" value="ECO:0007669"/>
    <property type="project" value="UniProtKB-KW"/>
</dbReference>
<dbReference type="Pfam" id="PF13639">
    <property type="entry name" value="zf-RING_2"/>
    <property type="match status" value="1"/>
</dbReference>
<comment type="subcellular location">
    <subcellularLocation>
        <location evidence="2">Membrane</location>
        <topology evidence="2">Multi-pass membrane protein</topology>
    </subcellularLocation>
</comment>
<accession>A0AAD2A1G0</accession>
<dbReference type="PROSITE" id="PS50089">
    <property type="entry name" value="ZF_RING_2"/>
    <property type="match status" value="1"/>
</dbReference>
<keyword evidence="8" id="KW-0833">Ubl conjugation pathway</keyword>
<keyword evidence="6" id="KW-0479">Metal-binding</keyword>
<dbReference type="AlphaFoldDB" id="A0AAD2A1G0"/>
<dbReference type="GO" id="GO:0000325">
    <property type="term" value="C:plant-type vacuole"/>
    <property type="evidence" value="ECO:0007669"/>
    <property type="project" value="TreeGrafter"/>
</dbReference>
<gene>
    <name evidence="15" type="ORF">FPE_LOCUS27028</name>
</gene>
<keyword evidence="10 13" id="KW-1133">Transmembrane helix</keyword>
<feature type="transmembrane region" description="Helical" evidence="13">
    <location>
        <begin position="152"/>
        <end position="170"/>
    </location>
</feature>
<keyword evidence="4" id="KW-0808">Transferase</keyword>
<reference evidence="15" key="1">
    <citation type="submission" date="2023-05" db="EMBL/GenBank/DDBJ databases">
        <authorList>
            <person name="Huff M."/>
        </authorList>
    </citation>
    <scope>NUCLEOTIDE SEQUENCE</scope>
</reference>
<dbReference type="PANTHER" id="PTHR45977">
    <property type="entry name" value="TARGET OF ERK KINASE MPK-1"/>
    <property type="match status" value="1"/>
</dbReference>
<evidence type="ECO:0000256" key="5">
    <source>
        <dbReference type="ARBA" id="ARBA00022692"/>
    </source>
</evidence>
<dbReference type="PANTHER" id="PTHR45977:SF19">
    <property type="entry name" value="RING-TYPE DOMAIN-CONTAINING PROTEIN"/>
    <property type="match status" value="1"/>
</dbReference>
<dbReference type="InterPro" id="IPR001841">
    <property type="entry name" value="Znf_RING"/>
</dbReference>
<dbReference type="GO" id="GO:0016020">
    <property type="term" value="C:membrane"/>
    <property type="evidence" value="ECO:0007669"/>
    <property type="project" value="UniProtKB-SubCell"/>
</dbReference>
<dbReference type="SMART" id="SM00184">
    <property type="entry name" value="RING"/>
    <property type="match status" value="1"/>
</dbReference>
<dbReference type="EC" id="2.3.2.27" evidence="3"/>
<keyword evidence="5 13" id="KW-0812">Transmembrane</keyword>
<evidence type="ECO:0000256" key="12">
    <source>
        <dbReference type="PROSITE-ProRule" id="PRU00175"/>
    </source>
</evidence>
<dbReference type="InterPro" id="IPR013083">
    <property type="entry name" value="Znf_RING/FYVE/PHD"/>
</dbReference>
<feature type="transmembrane region" description="Helical" evidence="13">
    <location>
        <begin position="90"/>
        <end position="108"/>
    </location>
</feature>
<evidence type="ECO:0000256" key="7">
    <source>
        <dbReference type="ARBA" id="ARBA00022771"/>
    </source>
</evidence>
<organism evidence="15 16">
    <name type="scientific">Fraxinus pennsylvanica</name>
    <dbReference type="NCBI Taxonomy" id="56036"/>
    <lineage>
        <taxon>Eukaryota</taxon>
        <taxon>Viridiplantae</taxon>
        <taxon>Streptophyta</taxon>
        <taxon>Embryophyta</taxon>
        <taxon>Tracheophyta</taxon>
        <taxon>Spermatophyta</taxon>
        <taxon>Magnoliopsida</taxon>
        <taxon>eudicotyledons</taxon>
        <taxon>Gunneridae</taxon>
        <taxon>Pentapetalae</taxon>
        <taxon>asterids</taxon>
        <taxon>lamiids</taxon>
        <taxon>Lamiales</taxon>
        <taxon>Oleaceae</taxon>
        <taxon>Oleeae</taxon>
        <taxon>Fraxinus</taxon>
    </lineage>
</organism>
<keyword evidence="7 12" id="KW-0863">Zinc-finger</keyword>
<evidence type="ECO:0000256" key="2">
    <source>
        <dbReference type="ARBA" id="ARBA00004141"/>
    </source>
</evidence>
<dbReference type="GO" id="GO:0006511">
    <property type="term" value="P:ubiquitin-dependent protein catabolic process"/>
    <property type="evidence" value="ECO:0007669"/>
    <property type="project" value="TreeGrafter"/>
</dbReference>
<evidence type="ECO:0000256" key="10">
    <source>
        <dbReference type="ARBA" id="ARBA00022989"/>
    </source>
</evidence>
<evidence type="ECO:0000256" key="9">
    <source>
        <dbReference type="ARBA" id="ARBA00022833"/>
    </source>
</evidence>
<keyword evidence="11 13" id="KW-0472">Membrane</keyword>
<evidence type="ECO:0000256" key="3">
    <source>
        <dbReference type="ARBA" id="ARBA00012483"/>
    </source>
</evidence>